<proteinExistence type="predicted"/>
<reference evidence="2" key="1">
    <citation type="submission" date="2023-05" db="EMBL/GenBank/DDBJ databases">
        <authorList>
            <person name="Stuckert A."/>
        </authorList>
    </citation>
    <scope>NUCLEOTIDE SEQUENCE</scope>
</reference>
<gene>
    <name evidence="2" type="ORF">SPARVUS_LOCUS15347108</name>
</gene>
<feature type="region of interest" description="Disordered" evidence="1">
    <location>
        <begin position="1"/>
        <end position="38"/>
    </location>
</feature>
<name>A0ABN9H549_9NEOB</name>
<evidence type="ECO:0000256" key="1">
    <source>
        <dbReference type="SAM" id="MobiDB-lite"/>
    </source>
</evidence>
<dbReference type="Proteomes" id="UP001162483">
    <property type="component" value="Unassembled WGS sequence"/>
</dbReference>
<comment type="caution">
    <text evidence="2">The sequence shown here is derived from an EMBL/GenBank/DDBJ whole genome shotgun (WGS) entry which is preliminary data.</text>
</comment>
<evidence type="ECO:0000313" key="3">
    <source>
        <dbReference type="Proteomes" id="UP001162483"/>
    </source>
</evidence>
<evidence type="ECO:0000313" key="2">
    <source>
        <dbReference type="EMBL" id="CAI9616264.1"/>
    </source>
</evidence>
<sequence length="69" mass="7182">MAEWRSPSDSVSRTTEAHGAGGGGGSSNGRPYSTLITKWNPPTCKETLKVAHGRQVAVEAAVFGSHTQA</sequence>
<protein>
    <submittedName>
        <fullName evidence="2">Uncharacterized protein</fullName>
    </submittedName>
</protein>
<dbReference type="EMBL" id="CATNWA010020024">
    <property type="protein sequence ID" value="CAI9616264.1"/>
    <property type="molecule type" value="Genomic_DNA"/>
</dbReference>
<organism evidence="2 3">
    <name type="scientific">Staurois parvus</name>
    <dbReference type="NCBI Taxonomy" id="386267"/>
    <lineage>
        <taxon>Eukaryota</taxon>
        <taxon>Metazoa</taxon>
        <taxon>Chordata</taxon>
        <taxon>Craniata</taxon>
        <taxon>Vertebrata</taxon>
        <taxon>Euteleostomi</taxon>
        <taxon>Amphibia</taxon>
        <taxon>Batrachia</taxon>
        <taxon>Anura</taxon>
        <taxon>Neobatrachia</taxon>
        <taxon>Ranoidea</taxon>
        <taxon>Ranidae</taxon>
        <taxon>Staurois</taxon>
    </lineage>
</organism>
<keyword evidence="3" id="KW-1185">Reference proteome</keyword>
<accession>A0ABN9H549</accession>